<proteinExistence type="predicted"/>
<accession>U4U9L1</accession>
<sequence>MEHNVARRMTNIRVKMSIGNFVNDNVATAVLHNIAQEMNEADPPSPENLSMDEFHYLIESGNVPRIASDGNENRNNNYRQVLIDNYF</sequence>
<dbReference type="Proteomes" id="UP000030742">
    <property type="component" value="Unassembled WGS sequence"/>
</dbReference>
<dbReference type="EMBL" id="KB631929">
    <property type="protein sequence ID" value="ERL87296.1"/>
    <property type="molecule type" value="Genomic_DNA"/>
</dbReference>
<gene>
    <name evidence="1" type="ORF">D910_04691</name>
</gene>
<reference evidence="1 2" key="1">
    <citation type="journal article" date="2013" name="Genome Biol.">
        <title>Draft genome of the mountain pine beetle, Dendroctonus ponderosae Hopkins, a major forest pest.</title>
        <authorList>
            <person name="Keeling C.I."/>
            <person name="Yuen M.M."/>
            <person name="Liao N.Y."/>
            <person name="Docking T.R."/>
            <person name="Chan S.K."/>
            <person name="Taylor G.A."/>
            <person name="Palmquist D.L."/>
            <person name="Jackman S.D."/>
            <person name="Nguyen A."/>
            <person name="Li M."/>
            <person name="Henderson H."/>
            <person name="Janes J.K."/>
            <person name="Zhao Y."/>
            <person name="Pandoh P."/>
            <person name="Moore R."/>
            <person name="Sperling F.A."/>
            <person name="Huber D.P."/>
            <person name="Birol I."/>
            <person name="Jones S.J."/>
            <person name="Bohlmann J."/>
        </authorList>
    </citation>
    <scope>NUCLEOTIDE SEQUENCE</scope>
</reference>
<name>U4U9L1_DENPD</name>
<protein>
    <submittedName>
        <fullName evidence="1">Uncharacterized protein</fullName>
    </submittedName>
</protein>
<evidence type="ECO:0000313" key="1">
    <source>
        <dbReference type="EMBL" id="ERL87296.1"/>
    </source>
</evidence>
<evidence type="ECO:0000313" key="2">
    <source>
        <dbReference type="Proteomes" id="UP000030742"/>
    </source>
</evidence>
<organism evidence="1 2">
    <name type="scientific">Dendroctonus ponderosae</name>
    <name type="common">Mountain pine beetle</name>
    <dbReference type="NCBI Taxonomy" id="77166"/>
    <lineage>
        <taxon>Eukaryota</taxon>
        <taxon>Metazoa</taxon>
        <taxon>Ecdysozoa</taxon>
        <taxon>Arthropoda</taxon>
        <taxon>Hexapoda</taxon>
        <taxon>Insecta</taxon>
        <taxon>Pterygota</taxon>
        <taxon>Neoptera</taxon>
        <taxon>Endopterygota</taxon>
        <taxon>Coleoptera</taxon>
        <taxon>Polyphaga</taxon>
        <taxon>Cucujiformia</taxon>
        <taxon>Curculionidae</taxon>
        <taxon>Scolytinae</taxon>
        <taxon>Dendroctonus</taxon>
    </lineage>
</organism>
<dbReference type="AlphaFoldDB" id="U4U9L1"/>